<reference evidence="1 2" key="1">
    <citation type="journal article" date="2017" name="Front. Microbiol.">
        <title>Double-Face Meets the Bacterial World: The Opportunistic Pathogen Stenotrophomonas maltophilia.</title>
        <authorList>
            <person name="Lira F."/>
            <person name="Berg G."/>
            <person name="Martinez J.L."/>
        </authorList>
    </citation>
    <scope>NUCLEOTIDE SEQUENCE [LARGE SCALE GENOMIC DNA]</scope>
    <source>
        <strain evidence="1 2">EA1</strain>
    </source>
</reference>
<dbReference type="AlphaFoldDB" id="A0A2J0U6I6"/>
<dbReference type="EMBL" id="NEQV01000007">
    <property type="protein sequence ID" value="PJL24575.1"/>
    <property type="molecule type" value="Genomic_DNA"/>
</dbReference>
<proteinExistence type="predicted"/>
<dbReference type="Proteomes" id="UP000230167">
    <property type="component" value="Unassembled WGS sequence"/>
</dbReference>
<evidence type="ECO:0000313" key="2">
    <source>
        <dbReference type="Proteomes" id="UP000230167"/>
    </source>
</evidence>
<gene>
    <name evidence="1" type="ORF">B9Y64_18570</name>
</gene>
<dbReference type="OrthoDB" id="9178896at2"/>
<name>A0A2J0U6I6_STEMA</name>
<evidence type="ECO:0000313" key="1">
    <source>
        <dbReference type="EMBL" id="PJL24575.1"/>
    </source>
</evidence>
<accession>A0A2J0U6I6</accession>
<comment type="caution">
    <text evidence="1">The sequence shown here is derived from an EMBL/GenBank/DDBJ whole genome shotgun (WGS) entry which is preliminary data.</text>
</comment>
<dbReference type="RefSeq" id="WP_100441981.1">
    <property type="nucleotide sequence ID" value="NZ_CBCPIZ010000005.1"/>
</dbReference>
<sequence>MTHIQVKQMLGRGRSFAGRDWWYDFRALPQFTKDAEVKARSGDLMRQFSTLTKNWNSDLNSEWVVRHFFAVKMVLGSSVMAQSLRYAEANNLRPVVSYLSYYTVMHALRAILFTSPQARWNDGEILQTTHTKTINVACDAIAHLNKDLANQVKASTLHLKAFRELISYRAPSSGDNFEKPDFDVYAYCRLFLEIAQMQSELLEASIQKNVTEAFELDQNFTQHVYDVEMDGVSFFDREDWHRIGYLARKHPAPLNILHMMSDGHVEDFFGSWCGEDDDPAAFNPDNDWRILFDVP</sequence>
<protein>
    <submittedName>
        <fullName evidence="1">Uncharacterized protein</fullName>
    </submittedName>
</protein>
<organism evidence="1 2">
    <name type="scientific">Stenotrophomonas maltophilia</name>
    <name type="common">Pseudomonas maltophilia</name>
    <name type="synonym">Xanthomonas maltophilia</name>
    <dbReference type="NCBI Taxonomy" id="40324"/>
    <lineage>
        <taxon>Bacteria</taxon>
        <taxon>Pseudomonadati</taxon>
        <taxon>Pseudomonadota</taxon>
        <taxon>Gammaproteobacteria</taxon>
        <taxon>Lysobacterales</taxon>
        <taxon>Lysobacteraceae</taxon>
        <taxon>Stenotrophomonas</taxon>
        <taxon>Stenotrophomonas maltophilia group</taxon>
    </lineage>
</organism>